<organism evidence="3 4">
    <name type="scientific">Theileria equi strain WA</name>
    <dbReference type="NCBI Taxonomy" id="1537102"/>
    <lineage>
        <taxon>Eukaryota</taxon>
        <taxon>Sar</taxon>
        <taxon>Alveolata</taxon>
        <taxon>Apicomplexa</taxon>
        <taxon>Aconoidasida</taxon>
        <taxon>Piroplasmida</taxon>
        <taxon>Theileriidae</taxon>
        <taxon>Theileria</taxon>
    </lineage>
</organism>
<name>L1LBB2_THEEQ</name>
<comment type="caution">
    <text evidence="3">The sequence shown here is derived from an EMBL/GenBank/DDBJ whole genome shotgun (WGS) entry which is preliminary data.</text>
</comment>
<dbReference type="KEGG" id="beq:BEWA_012810"/>
<gene>
    <name evidence="3" type="ORF">BEWA_012810</name>
</gene>
<evidence type="ECO:0000313" key="4">
    <source>
        <dbReference type="Proteomes" id="UP000031512"/>
    </source>
</evidence>
<keyword evidence="1" id="KW-0175">Coiled coil</keyword>
<keyword evidence="4" id="KW-1185">Reference proteome</keyword>
<sequence>MRVLLFLFASNALFLFVGQVFATVERPPGNEPPGKKRADWPRSKEEELSRLKTQLLELQEKLKESTLKATNNITERKKLMEISGKASNWLKSVSVQTQKSYDKEVDALGVLEGEVSASIKNNLSKLKSIYHDSNAMVLKIDRILTVRDQEADKDTLLDTIKEAKELLERDEAPLEEFGEKYDALLATFKQLIPSAKDLGFAPPEYSVDDVPSESQSQKWPTIEDIRNAFFFSETPPDYTKTQMVAIIATIAKHFDSIISQAESEYSSGELMLETAKSLEQEATTLIEQILELEEKKTEEDKREIQRAQKSYNELLINLKSIEEDLNYAKSRIDNETLILGTFKKVLDRSIKKLESLPDNAFVGKCLKILGRTTVVAMISAADAAKGVVSELRLNGALIHTRYLIIKSYYNSIRTGLAETDCYQEFLESGIRCYGMGAVLALVTSMALIYS</sequence>
<proteinExistence type="predicted"/>
<evidence type="ECO:0000313" key="3">
    <source>
        <dbReference type="EMBL" id="EKX72722.1"/>
    </source>
</evidence>
<evidence type="ECO:0000256" key="2">
    <source>
        <dbReference type="SAM" id="SignalP"/>
    </source>
</evidence>
<evidence type="ECO:0000256" key="1">
    <source>
        <dbReference type="SAM" id="Coils"/>
    </source>
</evidence>
<dbReference type="RefSeq" id="XP_004832174.1">
    <property type="nucleotide sequence ID" value="XM_004832117.1"/>
</dbReference>
<accession>L1LBB2</accession>
<feature type="coiled-coil region" evidence="1">
    <location>
        <begin position="275"/>
        <end position="331"/>
    </location>
</feature>
<feature type="signal peptide" evidence="2">
    <location>
        <begin position="1"/>
        <end position="22"/>
    </location>
</feature>
<protein>
    <submittedName>
        <fullName evidence="3">Signal peptide containing protein</fullName>
    </submittedName>
</protein>
<dbReference type="EMBL" id="ACOU01000004">
    <property type="protein sequence ID" value="EKX72722.1"/>
    <property type="molecule type" value="Genomic_DNA"/>
</dbReference>
<reference evidence="3 4" key="1">
    <citation type="journal article" date="2012" name="BMC Genomics">
        <title>Comparative genomic analysis and phylogenetic position of Theileria equi.</title>
        <authorList>
            <person name="Kappmeyer L.S."/>
            <person name="Thiagarajan M."/>
            <person name="Herndon D.R."/>
            <person name="Ramsay J.D."/>
            <person name="Caler E."/>
            <person name="Djikeng A."/>
            <person name="Gillespie J.J."/>
            <person name="Lau A.O."/>
            <person name="Roalson E.H."/>
            <person name="Silva J.C."/>
            <person name="Silva M.G."/>
            <person name="Suarez C.E."/>
            <person name="Ueti M.W."/>
            <person name="Nene V.M."/>
            <person name="Mealey R.H."/>
            <person name="Knowles D.P."/>
            <person name="Brayton K.A."/>
        </authorList>
    </citation>
    <scope>NUCLEOTIDE SEQUENCE [LARGE SCALE GENOMIC DNA]</scope>
    <source>
        <strain evidence="3 4">WA</strain>
    </source>
</reference>
<dbReference type="Proteomes" id="UP000031512">
    <property type="component" value="Unassembled WGS sequence"/>
</dbReference>
<dbReference type="GeneID" id="15804357"/>
<feature type="chain" id="PRO_5003952223" evidence="2">
    <location>
        <begin position="23"/>
        <end position="450"/>
    </location>
</feature>
<keyword evidence="2" id="KW-0732">Signal</keyword>
<dbReference type="VEuPathDB" id="PiroplasmaDB:BEWA_012810"/>
<dbReference type="AlphaFoldDB" id="L1LBB2"/>